<feature type="non-terminal residue" evidence="1">
    <location>
        <position position="65"/>
    </location>
</feature>
<dbReference type="Proteomes" id="UP000265520">
    <property type="component" value="Unassembled WGS sequence"/>
</dbReference>
<keyword evidence="2" id="KW-1185">Reference proteome</keyword>
<reference evidence="1 2" key="1">
    <citation type="journal article" date="2018" name="Front. Plant Sci.">
        <title>Red Clover (Trifolium pratense) and Zigzag Clover (T. medium) - A Picture of Genomic Similarities and Differences.</title>
        <authorList>
            <person name="Dluhosova J."/>
            <person name="Istvanek J."/>
            <person name="Nedelnik J."/>
            <person name="Repkova J."/>
        </authorList>
    </citation>
    <scope>NUCLEOTIDE SEQUENCE [LARGE SCALE GENOMIC DNA]</scope>
    <source>
        <strain evidence="2">cv. 10/8</strain>
        <tissue evidence="1">Leaf</tissue>
    </source>
</reference>
<evidence type="ECO:0000313" key="1">
    <source>
        <dbReference type="EMBL" id="MCI83725.1"/>
    </source>
</evidence>
<protein>
    <submittedName>
        <fullName evidence="1">Uncharacterized protein</fullName>
    </submittedName>
</protein>
<name>A0A392VA36_9FABA</name>
<sequence>MLQHKTNKLKASNGMNDLPVPNLLVFIQPFFTQLGVEDPELSDSIIEAEGSRFDHGRLVLVNLAD</sequence>
<organism evidence="1 2">
    <name type="scientific">Trifolium medium</name>
    <dbReference type="NCBI Taxonomy" id="97028"/>
    <lineage>
        <taxon>Eukaryota</taxon>
        <taxon>Viridiplantae</taxon>
        <taxon>Streptophyta</taxon>
        <taxon>Embryophyta</taxon>
        <taxon>Tracheophyta</taxon>
        <taxon>Spermatophyta</taxon>
        <taxon>Magnoliopsida</taxon>
        <taxon>eudicotyledons</taxon>
        <taxon>Gunneridae</taxon>
        <taxon>Pentapetalae</taxon>
        <taxon>rosids</taxon>
        <taxon>fabids</taxon>
        <taxon>Fabales</taxon>
        <taxon>Fabaceae</taxon>
        <taxon>Papilionoideae</taxon>
        <taxon>50 kb inversion clade</taxon>
        <taxon>NPAAA clade</taxon>
        <taxon>Hologalegina</taxon>
        <taxon>IRL clade</taxon>
        <taxon>Trifolieae</taxon>
        <taxon>Trifolium</taxon>
    </lineage>
</organism>
<proteinExistence type="predicted"/>
<dbReference type="AlphaFoldDB" id="A0A392VA36"/>
<dbReference type="EMBL" id="LXQA011073959">
    <property type="protein sequence ID" value="MCI83725.1"/>
    <property type="molecule type" value="Genomic_DNA"/>
</dbReference>
<evidence type="ECO:0000313" key="2">
    <source>
        <dbReference type="Proteomes" id="UP000265520"/>
    </source>
</evidence>
<accession>A0A392VA36</accession>
<comment type="caution">
    <text evidence="1">The sequence shown here is derived from an EMBL/GenBank/DDBJ whole genome shotgun (WGS) entry which is preliminary data.</text>
</comment>